<evidence type="ECO:0000313" key="2">
    <source>
        <dbReference type="Proteomes" id="UP000245768"/>
    </source>
</evidence>
<gene>
    <name evidence="1" type="ORF">FA10DRAFT_150552</name>
</gene>
<dbReference type="GeneID" id="37040011"/>
<reference evidence="1 2" key="1">
    <citation type="journal article" date="2018" name="Mol. Biol. Evol.">
        <title>Broad Genomic Sampling Reveals a Smut Pathogenic Ancestry of the Fungal Clade Ustilaginomycotina.</title>
        <authorList>
            <person name="Kijpornyongpan T."/>
            <person name="Mondo S.J."/>
            <person name="Barry K."/>
            <person name="Sandor L."/>
            <person name="Lee J."/>
            <person name="Lipzen A."/>
            <person name="Pangilinan J."/>
            <person name="LaButti K."/>
            <person name="Hainaut M."/>
            <person name="Henrissat B."/>
            <person name="Grigoriev I.V."/>
            <person name="Spatafora J.W."/>
            <person name="Aime M.C."/>
        </authorList>
    </citation>
    <scope>NUCLEOTIDE SEQUENCE [LARGE SCALE GENOMIC DNA]</scope>
    <source>
        <strain evidence="1 2">MCA 4198</strain>
    </source>
</reference>
<dbReference type="InParanoid" id="A0A316YJR3"/>
<organism evidence="1 2">
    <name type="scientific">Acaromyces ingoldii</name>
    <dbReference type="NCBI Taxonomy" id="215250"/>
    <lineage>
        <taxon>Eukaryota</taxon>
        <taxon>Fungi</taxon>
        <taxon>Dikarya</taxon>
        <taxon>Basidiomycota</taxon>
        <taxon>Ustilaginomycotina</taxon>
        <taxon>Exobasidiomycetes</taxon>
        <taxon>Exobasidiales</taxon>
        <taxon>Cryptobasidiaceae</taxon>
        <taxon>Acaromyces</taxon>
    </lineage>
</organism>
<name>A0A316YJR3_9BASI</name>
<evidence type="ECO:0000313" key="1">
    <source>
        <dbReference type="EMBL" id="PWN89657.1"/>
    </source>
</evidence>
<dbReference type="AlphaFoldDB" id="A0A316YJR3"/>
<protein>
    <submittedName>
        <fullName evidence="1">Uncharacterized protein</fullName>
    </submittedName>
</protein>
<dbReference type="RefSeq" id="XP_025376855.1">
    <property type="nucleotide sequence ID" value="XM_025518095.1"/>
</dbReference>
<dbReference type="EMBL" id="KZ819637">
    <property type="protein sequence ID" value="PWN89657.1"/>
    <property type="molecule type" value="Genomic_DNA"/>
</dbReference>
<dbReference type="Proteomes" id="UP000245768">
    <property type="component" value="Unassembled WGS sequence"/>
</dbReference>
<proteinExistence type="predicted"/>
<sequence length="87" mass="9210">MAPHDVAASPAVLRLSRAAAIARVQWAEILTVRRIGASNEPRKDTVLVSSSTSVAPLGGKVTKNYMRAAQHGAEWETMGLAVCALLL</sequence>
<accession>A0A316YJR3</accession>
<keyword evidence="2" id="KW-1185">Reference proteome</keyword>